<evidence type="ECO:0000259" key="3">
    <source>
        <dbReference type="PROSITE" id="PS50853"/>
    </source>
</evidence>
<dbReference type="GO" id="GO:0003993">
    <property type="term" value="F:acid phosphatase activity"/>
    <property type="evidence" value="ECO:0007669"/>
    <property type="project" value="InterPro"/>
</dbReference>
<accession>A0A8J7SJ80</accession>
<dbReference type="SUPFAM" id="SSF49363">
    <property type="entry name" value="Purple acid phosphatase, N-terminal domain"/>
    <property type="match status" value="1"/>
</dbReference>
<dbReference type="Pfam" id="PF00149">
    <property type="entry name" value="Metallophos"/>
    <property type="match status" value="1"/>
</dbReference>
<dbReference type="InterPro" id="IPR015914">
    <property type="entry name" value="PAPs_N"/>
</dbReference>
<dbReference type="Gene3D" id="3.60.21.10">
    <property type="match status" value="1"/>
</dbReference>
<dbReference type="EMBL" id="JAENIM010000037">
    <property type="protein sequence ID" value="MBK1790946.1"/>
    <property type="molecule type" value="Genomic_DNA"/>
</dbReference>
<dbReference type="Proteomes" id="UP000624703">
    <property type="component" value="Unassembled WGS sequence"/>
</dbReference>
<keyword evidence="5" id="KW-1185">Reference proteome</keyword>
<evidence type="ECO:0000313" key="4">
    <source>
        <dbReference type="EMBL" id="MBK1790946.1"/>
    </source>
</evidence>
<dbReference type="PANTHER" id="PTHR45867:SF3">
    <property type="entry name" value="ACID PHOSPHATASE TYPE 7"/>
    <property type="match status" value="1"/>
</dbReference>
<dbReference type="RefSeq" id="WP_200310967.1">
    <property type="nucleotide sequence ID" value="NZ_JAENIM010000037.1"/>
</dbReference>
<dbReference type="PANTHER" id="PTHR45867">
    <property type="entry name" value="PURPLE ACID PHOSPHATASE"/>
    <property type="match status" value="1"/>
</dbReference>
<dbReference type="InterPro" id="IPR003961">
    <property type="entry name" value="FN3_dom"/>
</dbReference>
<reference evidence="4" key="1">
    <citation type="submission" date="2021-01" db="EMBL/GenBank/DDBJ databases">
        <title>Modified the classification status of verrucomicrobia.</title>
        <authorList>
            <person name="Feng X."/>
        </authorList>
    </citation>
    <scope>NUCLEOTIDE SEQUENCE</scope>
    <source>
        <strain evidence="4">_KCTC 22039</strain>
    </source>
</reference>
<evidence type="ECO:0000256" key="2">
    <source>
        <dbReference type="SAM" id="SignalP"/>
    </source>
</evidence>
<evidence type="ECO:0000256" key="1">
    <source>
        <dbReference type="ARBA" id="ARBA00022729"/>
    </source>
</evidence>
<organism evidence="4 5">
    <name type="scientific">Persicirhabdus sediminis</name>
    <dbReference type="NCBI Taxonomy" id="454144"/>
    <lineage>
        <taxon>Bacteria</taxon>
        <taxon>Pseudomonadati</taxon>
        <taxon>Verrucomicrobiota</taxon>
        <taxon>Verrucomicrobiia</taxon>
        <taxon>Verrucomicrobiales</taxon>
        <taxon>Verrucomicrobiaceae</taxon>
        <taxon>Persicirhabdus</taxon>
    </lineage>
</organism>
<sequence length="666" mass="73335">MMKTSLCAIYSAIAVVLAAPTLCAETPAIFVDKSSAGWHYLHITDGGPPAGKDNRRFNNNWYGQTVANYRGNSNYPGPKFQPDGKAPFHYGGVDGLKGGTKLEVPPSGKRFTSYFLKPFDGGKEGSEHIAIDMLCDDGAFIYLNGELIARHNVTGQDNYKTLATRFGDEKNFVPIELIGEPKVQPGKNLLAISLHNNKATSSDLGFDIVLSNREGDQVITPTINRGPYLQAGSPTSATVRWRTNFAGSSVVKYGTAPDQLDQLAEIKEPTREHIVTINGLQPAVRYFYTVESRGGENFISSEASVNAYFQTHPQAGSKVDTRIWVIGDSGTTSKQKMDVYKSYLQRSAGQHTDAWLMLGDNAYNKGTDQEFQRAVFNAYPELLQNTFLWSCIGNHETYSDGGKTYLNVHTFPTKGESGGVASGSELYFSFDHGNIHFISIDSQSKENWQDKPGTGGMIDWLEQDLQATDKDWIVAFFHHGPYTKGSHDSDREPQHIAMRNYVTPLLEKYGTDLVLSGHSHCYERSMLVNGHHSKMDPSIDSKSATFTKDMLVDAGNGSTLGGVDAEGNFLNDASKGNGAYQKENNGGDKEVKGTVYSIVGASGKLSRWTDRSDDIVNPNPHPVFIVNLRVMGSMIIDVKNNQLHAQYIDEKNQVRDDFTIVKKGLK</sequence>
<evidence type="ECO:0000313" key="5">
    <source>
        <dbReference type="Proteomes" id="UP000624703"/>
    </source>
</evidence>
<dbReference type="CDD" id="cd00063">
    <property type="entry name" value="FN3"/>
    <property type="match status" value="1"/>
</dbReference>
<keyword evidence="1 2" id="KW-0732">Signal</keyword>
<protein>
    <submittedName>
        <fullName evidence="4">Metallophosphoesterase family protein</fullName>
    </submittedName>
</protein>
<dbReference type="Pfam" id="PF16656">
    <property type="entry name" value="Pur_ac_phosph_N"/>
    <property type="match status" value="1"/>
</dbReference>
<proteinExistence type="predicted"/>
<name>A0A8J7SJ80_9BACT</name>
<dbReference type="GO" id="GO:0046872">
    <property type="term" value="F:metal ion binding"/>
    <property type="evidence" value="ECO:0007669"/>
    <property type="project" value="InterPro"/>
</dbReference>
<feature type="signal peptide" evidence="2">
    <location>
        <begin position="1"/>
        <end position="24"/>
    </location>
</feature>
<dbReference type="Gene3D" id="2.60.120.260">
    <property type="entry name" value="Galactose-binding domain-like"/>
    <property type="match status" value="1"/>
</dbReference>
<gene>
    <name evidence="4" type="ORF">JIN82_07230</name>
</gene>
<dbReference type="InterPro" id="IPR008963">
    <property type="entry name" value="Purple_acid_Pase-like_N"/>
</dbReference>
<feature type="chain" id="PRO_5035155435" evidence="2">
    <location>
        <begin position="25"/>
        <end position="666"/>
    </location>
</feature>
<dbReference type="SUPFAM" id="SSF56300">
    <property type="entry name" value="Metallo-dependent phosphatases"/>
    <property type="match status" value="1"/>
</dbReference>
<dbReference type="InterPro" id="IPR029052">
    <property type="entry name" value="Metallo-depent_PP-like"/>
</dbReference>
<dbReference type="PROSITE" id="PS50853">
    <property type="entry name" value="FN3"/>
    <property type="match status" value="1"/>
</dbReference>
<dbReference type="InterPro" id="IPR004843">
    <property type="entry name" value="Calcineurin-like_PHP"/>
</dbReference>
<dbReference type="AlphaFoldDB" id="A0A8J7SJ80"/>
<comment type="caution">
    <text evidence="4">The sequence shown here is derived from an EMBL/GenBank/DDBJ whole genome shotgun (WGS) entry which is preliminary data.</text>
</comment>
<feature type="domain" description="Fibronectin type-III" evidence="3">
    <location>
        <begin position="223"/>
        <end position="314"/>
    </location>
</feature>